<feature type="domain" description="Dynein heavy chain AAA module D4" evidence="2">
    <location>
        <begin position="1"/>
        <end position="100"/>
    </location>
</feature>
<accession>A0AAJ7WBE7</accession>
<dbReference type="Pfam" id="PF12780">
    <property type="entry name" value="AAA_8"/>
    <property type="match status" value="1"/>
</dbReference>
<dbReference type="GO" id="GO:0030286">
    <property type="term" value="C:dynein complex"/>
    <property type="evidence" value="ECO:0007669"/>
    <property type="project" value="InterPro"/>
</dbReference>
<name>A0AAJ7WBE7_9HYME</name>
<sequence length="132" mass="15531">MSPEGDLLRTRCRSYPGLVNSTTIDWMFPWPEQALVAVANVTLRDNPNVPQDYREVIVEHMVFVHKTVCDYTVEFQLKLRRRNYVTPKHYLDFMTTYLALLVDTKHYINSQCDRLSGGFLFENIFLSIIIRL</sequence>
<evidence type="ECO:0000259" key="2">
    <source>
        <dbReference type="Pfam" id="PF12780"/>
    </source>
</evidence>
<gene>
    <name evidence="4" type="primary">LOC113464447</name>
</gene>
<dbReference type="InterPro" id="IPR024317">
    <property type="entry name" value="Dynein_heavy_chain_D4_dom"/>
</dbReference>
<comment type="similarity">
    <text evidence="1">Belongs to the dynein heavy chain family.</text>
</comment>
<evidence type="ECO:0000256" key="1">
    <source>
        <dbReference type="ARBA" id="ARBA00008887"/>
    </source>
</evidence>
<dbReference type="InterPro" id="IPR026983">
    <property type="entry name" value="DHC"/>
</dbReference>
<dbReference type="KEGG" id="ccal:113464447"/>
<dbReference type="GeneID" id="113464447"/>
<dbReference type="GO" id="GO:0045505">
    <property type="term" value="F:dynein intermediate chain binding"/>
    <property type="evidence" value="ECO:0007669"/>
    <property type="project" value="InterPro"/>
</dbReference>
<dbReference type="GO" id="GO:0051959">
    <property type="term" value="F:dynein light intermediate chain binding"/>
    <property type="evidence" value="ECO:0007669"/>
    <property type="project" value="InterPro"/>
</dbReference>
<reference evidence="4" key="1">
    <citation type="submission" date="2025-08" db="UniProtKB">
        <authorList>
            <consortium name="RefSeq"/>
        </authorList>
    </citation>
    <scope>IDENTIFICATION</scope>
    <source>
        <tissue evidence="4">Whole body</tissue>
    </source>
</reference>
<dbReference type="AlphaFoldDB" id="A0AAJ7WBE7"/>
<keyword evidence="3" id="KW-1185">Reference proteome</keyword>
<dbReference type="PANTHER" id="PTHR22878">
    <property type="entry name" value="DYNEIN HEAVY CHAIN 6, AXONEMAL-LIKE-RELATED"/>
    <property type="match status" value="1"/>
</dbReference>
<evidence type="ECO:0000313" key="3">
    <source>
        <dbReference type="Proteomes" id="UP000694925"/>
    </source>
</evidence>
<organism evidence="3 4">
    <name type="scientific">Ceratina calcarata</name>
    <dbReference type="NCBI Taxonomy" id="156304"/>
    <lineage>
        <taxon>Eukaryota</taxon>
        <taxon>Metazoa</taxon>
        <taxon>Ecdysozoa</taxon>
        <taxon>Arthropoda</taxon>
        <taxon>Hexapoda</taxon>
        <taxon>Insecta</taxon>
        <taxon>Pterygota</taxon>
        <taxon>Neoptera</taxon>
        <taxon>Endopterygota</taxon>
        <taxon>Hymenoptera</taxon>
        <taxon>Apocrita</taxon>
        <taxon>Aculeata</taxon>
        <taxon>Apoidea</taxon>
        <taxon>Anthophila</taxon>
        <taxon>Apidae</taxon>
        <taxon>Ceratina</taxon>
        <taxon>Zadontomerus</taxon>
    </lineage>
</organism>
<dbReference type="Gene3D" id="1.20.920.20">
    <property type="match status" value="1"/>
</dbReference>
<dbReference type="InterPro" id="IPR027417">
    <property type="entry name" value="P-loop_NTPase"/>
</dbReference>
<proteinExistence type="inferred from homology"/>
<dbReference type="RefSeq" id="XP_026670087.1">
    <property type="nucleotide sequence ID" value="XM_026814286.1"/>
</dbReference>
<evidence type="ECO:0000313" key="4">
    <source>
        <dbReference type="RefSeq" id="XP_026670087.1"/>
    </source>
</evidence>
<dbReference type="Proteomes" id="UP000694925">
    <property type="component" value="Unplaced"/>
</dbReference>
<dbReference type="Gene3D" id="3.40.50.300">
    <property type="entry name" value="P-loop containing nucleotide triphosphate hydrolases"/>
    <property type="match status" value="1"/>
</dbReference>
<protein>
    <submittedName>
        <fullName evidence="4">Dynein heavy chain 10, axonemal-like</fullName>
    </submittedName>
</protein>
<dbReference type="GO" id="GO:0007018">
    <property type="term" value="P:microtubule-based movement"/>
    <property type="evidence" value="ECO:0007669"/>
    <property type="project" value="InterPro"/>
</dbReference>
<dbReference type="PANTHER" id="PTHR22878:SF63">
    <property type="entry name" value="DYNEIN AXONEMAL HEAVY CHAIN 10"/>
    <property type="match status" value="1"/>
</dbReference>